<dbReference type="AlphaFoldDB" id="A0A2T0AEQ6"/>
<accession>A0A2T0AEQ6</accession>
<organism evidence="2 3">
    <name type="scientific">Rhodotorula toruloides</name>
    <name type="common">Yeast</name>
    <name type="synonym">Rhodosporidium toruloides</name>
    <dbReference type="NCBI Taxonomy" id="5286"/>
    <lineage>
        <taxon>Eukaryota</taxon>
        <taxon>Fungi</taxon>
        <taxon>Dikarya</taxon>
        <taxon>Basidiomycota</taxon>
        <taxon>Pucciniomycotina</taxon>
        <taxon>Microbotryomycetes</taxon>
        <taxon>Sporidiobolales</taxon>
        <taxon>Sporidiobolaceae</taxon>
        <taxon>Rhodotorula</taxon>
    </lineage>
</organism>
<reference evidence="2 3" key="1">
    <citation type="journal article" date="2018" name="Elife">
        <title>Functional genomics of lipid metabolism in the oleaginous yeast Rhodosporidium toruloides.</title>
        <authorList>
            <person name="Coradetti S.T."/>
            <person name="Pinel D."/>
            <person name="Geiselman G."/>
            <person name="Ito M."/>
            <person name="Mondo S."/>
            <person name="Reilly M.C."/>
            <person name="Cheng Y.F."/>
            <person name="Bauer S."/>
            <person name="Grigoriev I."/>
            <person name="Gladden J.M."/>
            <person name="Simmons B.A."/>
            <person name="Brem R."/>
            <person name="Arkin A.P."/>
            <person name="Skerker J.M."/>
        </authorList>
    </citation>
    <scope>NUCLEOTIDE SEQUENCE [LARGE SCALE GENOMIC DNA]</scope>
    <source>
        <strain evidence="2 3">NBRC 0880</strain>
    </source>
</reference>
<dbReference type="EMBL" id="LCTV02000003">
    <property type="protein sequence ID" value="PRQ76472.1"/>
    <property type="molecule type" value="Genomic_DNA"/>
</dbReference>
<protein>
    <submittedName>
        <fullName evidence="2">Uncharacterized protein</fullName>
    </submittedName>
</protein>
<evidence type="ECO:0000313" key="2">
    <source>
        <dbReference type="EMBL" id="PRQ76472.1"/>
    </source>
</evidence>
<proteinExistence type="predicted"/>
<name>A0A2T0AEQ6_RHOTO</name>
<feature type="region of interest" description="Disordered" evidence="1">
    <location>
        <begin position="147"/>
        <end position="166"/>
    </location>
</feature>
<evidence type="ECO:0000256" key="1">
    <source>
        <dbReference type="SAM" id="MobiDB-lite"/>
    </source>
</evidence>
<dbReference type="Proteomes" id="UP000239560">
    <property type="component" value="Unassembled WGS sequence"/>
</dbReference>
<gene>
    <name evidence="2" type="ORF">AAT19DRAFT_13494</name>
</gene>
<evidence type="ECO:0000313" key="3">
    <source>
        <dbReference type="Proteomes" id="UP000239560"/>
    </source>
</evidence>
<sequence>MRQGKPSCDRPRVSRELGRLESTRPSRQHDERRPADQDLSTSHIRPCVSRPAIRRSERSPPRVLSSSCDAIISSLFLRQQRVRRAQSQVAVVQCIVGAVVHPACALADPGGEANWREGDRCESQRWKCSGSRGRSCGAVTTKWQRLERATQRNERRKREERLERERGGTRRVEVNETCVLARCECSRY</sequence>
<feature type="region of interest" description="Disordered" evidence="1">
    <location>
        <begin position="1"/>
        <end position="63"/>
    </location>
</feature>
<feature type="compositionally biased region" description="Basic and acidic residues" evidence="1">
    <location>
        <begin position="7"/>
        <end position="36"/>
    </location>
</feature>
<comment type="caution">
    <text evidence="2">The sequence shown here is derived from an EMBL/GenBank/DDBJ whole genome shotgun (WGS) entry which is preliminary data.</text>
</comment>